<dbReference type="SUPFAM" id="SSF54786">
    <property type="entry name" value="YcfA/nrd intein domain"/>
    <property type="match status" value="1"/>
</dbReference>
<dbReference type="EMBL" id="SPVF01000256">
    <property type="protein sequence ID" value="TFW11600.1"/>
    <property type="molecule type" value="Genomic_DNA"/>
</dbReference>
<name>A0A4Y9RR65_9BURK</name>
<proteinExistence type="predicted"/>
<keyword evidence="2" id="KW-1185">Reference proteome</keyword>
<organism evidence="1 2">
    <name type="scientific">Zemynaea arenosa</name>
    <dbReference type="NCBI Taxonomy" id="2561931"/>
    <lineage>
        <taxon>Bacteria</taxon>
        <taxon>Pseudomonadati</taxon>
        <taxon>Pseudomonadota</taxon>
        <taxon>Betaproteobacteria</taxon>
        <taxon>Burkholderiales</taxon>
        <taxon>Oxalobacteraceae</taxon>
        <taxon>Telluria group</taxon>
        <taxon>Zemynaea</taxon>
    </lineage>
</organism>
<dbReference type="OrthoDB" id="9811409at2"/>
<dbReference type="AlphaFoldDB" id="A0A4Y9RR65"/>
<accession>A0A4Y9RR65</accession>
<dbReference type="Proteomes" id="UP000298438">
    <property type="component" value="Unassembled WGS sequence"/>
</dbReference>
<evidence type="ECO:0000313" key="1">
    <source>
        <dbReference type="EMBL" id="TFW11600.1"/>
    </source>
</evidence>
<sequence length="52" mass="5778">MSTPARLLLLRTGKGSHEIWSNGRLALTVPFHCKSRHTANGILKDADIDHKI</sequence>
<dbReference type="InterPro" id="IPR038570">
    <property type="entry name" value="HicA_sf"/>
</dbReference>
<protein>
    <submittedName>
        <fullName evidence="1">Type II toxin-antitoxin system HicA family toxin</fullName>
    </submittedName>
</protein>
<evidence type="ECO:0000313" key="2">
    <source>
        <dbReference type="Proteomes" id="UP000298438"/>
    </source>
</evidence>
<comment type="caution">
    <text evidence="1">The sequence shown here is derived from an EMBL/GenBank/DDBJ whole genome shotgun (WGS) entry which is preliminary data.</text>
</comment>
<dbReference type="Gene3D" id="3.30.920.30">
    <property type="entry name" value="Hypothetical protein"/>
    <property type="match status" value="1"/>
</dbReference>
<gene>
    <name evidence="1" type="ORF">E4L96_20800</name>
</gene>
<reference evidence="1 2" key="1">
    <citation type="submission" date="2019-03" db="EMBL/GenBank/DDBJ databases">
        <title>Draft Genome Sequence of Massilia arenosa sp. nov., a Novel Massilia Species Isolated from a Sandy-loam Maize Soil.</title>
        <authorList>
            <person name="Raths R."/>
            <person name="Peta V."/>
            <person name="Bucking H."/>
        </authorList>
    </citation>
    <scope>NUCLEOTIDE SEQUENCE [LARGE SCALE GENOMIC DNA]</scope>
    <source>
        <strain evidence="1 2">MC02</strain>
    </source>
</reference>